<dbReference type="EMBL" id="AP022602">
    <property type="protein sequence ID" value="BBY96444.1"/>
    <property type="molecule type" value="Genomic_DNA"/>
</dbReference>
<geneLocation type="plasmid" evidence="2 3">
    <name>pJCM6399</name>
</geneLocation>
<dbReference type="KEGG" id="mgau:MGALJ_61130"/>
<reference evidence="2 3" key="1">
    <citation type="journal article" date="2019" name="Emerg. Microbes Infect.">
        <title>Comprehensive subspecies identification of 175 nontuberculous mycobacteria species based on 7547 genomic profiles.</title>
        <authorList>
            <person name="Matsumoto Y."/>
            <person name="Kinjo T."/>
            <person name="Motooka D."/>
            <person name="Nabeya D."/>
            <person name="Jung N."/>
            <person name="Uechi K."/>
            <person name="Horii T."/>
            <person name="Iida T."/>
            <person name="Fujita J."/>
            <person name="Nakamura S."/>
        </authorList>
    </citation>
    <scope>NUCLEOTIDE SEQUENCE [LARGE SCALE GENOMIC DNA]</scope>
    <source>
        <strain evidence="2 3">JCM 6399</strain>
        <plasmid evidence="2">pJCM6399</plasmid>
    </source>
</reference>
<feature type="transmembrane region" description="Helical" evidence="1">
    <location>
        <begin position="20"/>
        <end position="39"/>
    </location>
</feature>
<keyword evidence="1" id="KW-1133">Transmembrane helix</keyword>
<keyword evidence="3" id="KW-1185">Reference proteome</keyword>
<dbReference type="Proteomes" id="UP000465785">
    <property type="component" value="Plasmid pJCM6399"/>
</dbReference>
<gene>
    <name evidence="2" type="ORF">MGALJ_61130</name>
</gene>
<evidence type="ECO:0000313" key="3">
    <source>
        <dbReference type="Proteomes" id="UP000465785"/>
    </source>
</evidence>
<dbReference type="AlphaFoldDB" id="A0A9W4FIN3"/>
<dbReference type="RefSeq" id="WP_163738901.1">
    <property type="nucleotide sequence ID" value="NZ_AP022602.1"/>
</dbReference>
<keyword evidence="2" id="KW-0614">Plasmid</keyword>
<organism evidence="2 3">
    <name type="scientific">Mycobacterium gallinarum</name>
    <dbReference type="NCBI Taxonomy" id="39689"/>
    <lineage>
        <taxon>Bacteria</taxon>
        <taxon>Bacillati</taxon>
        <taxon>Actinomycetota</taxon>
        <taxon>Actinomycetes</taxon>
        <taxon>Mycobacteriales</taxon>
        <taxon>Mycobacteriaceae</taxon>
        <taxon>Mycobacterium</taxon>
    </lineage>
</organism>
<evidence type="ECO:0000256" key="1">
    <source>
        <dbReference type="SAM" id="Phobius"/>
    </source>
</evidence>
<proteinExistence type="predicted"/>
<protein>
    <submittedName>
        <fullName evidence="2">Uncharacterized protein</fullName>
    </submittedName>
</protein>
<evidence type="ECO:0000313" key="2">
    <source>
        <dbReference type="EMBL" id="BBY96444.1"/>
    </source>
</evidence>
<accession>A0A9W4FIN3</accession>
<keyword evidence="1" id="KW-0812">Transmembrane</keyword>
<name>A0A9W4FIN3_9MYCO</name>
<keyword evidence="1" id="KW-0472">Membrane</keyword>
<sequence length="64" mass="7067">MSVLAASDVSYVATDVGLWMSLPAFGPAFVVVGVVIYVVRRDRRRNPVAADRVKESEEERNDAE</sequence>